<reference evidence="7 8" key="1">
    <citation type="journal article" date="2016" name="Nat. Commun.">
        <title>Thousands of microbial genomes shed light on interconnected biogeochemical processes in an aquifer system.</title>
        <authorList>
            <person name="Anantharaman K."/>
            <person name="Brown C.T."/>
            <person name="Hug L.A."/>
            <person name="Sharon I."/>
            <person name="Castelle C.J."/>
            <person name="Probst A.J."/>
            <person name="Thomas B.C."/>
            <person name="Singh A."/>
            <person name="Wilkins M.J."/>
            <person name="Karaoz U."/>
            <person name="Brodie E.L."/>
            <person name="Williams K.H."/>
            <person name="Hubbard S.S."/>
            <person name="Banfield J.F."/>
        </authorList>
    </citation>
    <scope>NUCLEOTIDE SEQUENCE [LARGE SCALE GENOMIC DNA]</scope>
</reference>
<keyword evidence="4 6" id="KW-1133">Transmembrane helix</keyword>
<feature type="transmembrane region" description="Helical" evidence="6">
    <location>
        <begin position="107"/>
        <end position="124"/>
    </location>
</feature>
<evidence type="ECO:0000313" key="7">
    <source>
        <dbReference type="EMBL" id="OGN30630.1"/>
    </source>
</evidence>
<feature type="transmembrane region" description="Helical" evidence="6">
    <location>
        <begin position="80"/>
        <end position="101"/>
    </location>
</feature>
<dbReference type="Gene3D" id="1.10.3730.20">
    <property type="match status" value="1"/>
</dbReference>
<dbReference type="AlphaFoldDB" id="A0A1F8H047"/>
<evidence type="ECO:0000256" key="4">
    <source>
        <dbReference type="ARBA" id="ARBA00022989"/>
    </source>
</evidence>
<organism evidence="7 8">
    <name type="scientific">Candidatus Yanofskybacteria bacterium RIFCSPLOWO2_02_FULL_43_10b</name>
    <dbReference type="NCBI Taxonomy" id="1802704"/>
    <lineage>
        <taxon>Bacteria</taxon>
        <taxon>Candidatus Yanofskyibacteriota</taxon>
    </lineage>
</organism>
<keyword evidence="5 6" id="KW-0472">Membrane</keyword>
<comment type="caution">
    <text evidence="7">The sequence shown here is derived from an EMBL/GenBank/DDBJ whole genome shotgun (WGS) entry which is preliminary data.</text>
</comment>
<evidence type="ECO:0008006" key="9">
    <source>
        <dbReference type="Google" id="ProtNLM"/>
    </source>
</evidence>
<dbReference type="GO" id="GO:0005886">
    <property type="term" value="C:plasma membrane"/>
    <property type="evidence" value="ECO:0007669"/>
    <property type="project" value="UniProtKB-SubCell"/>
</dbReference>
<dbReference type="EMBL" id="MGKS01000049">
    <property type="protein sequence ID" value="OGN30630.1"/>
    <property type="molecule type" value="Genomic_DNA"/>
</dbReference>
<keyword evidence="2" id="KW-1003">Cell membrane</keyword>
<dbReference type="PANTHER" id="PTHR30561:SF9">
    <property type="entry name" value="4-AMINO-4-DEOXY-L-ARABINOSE-PHOSPHOUNDECAPRENOL FLIPPASE SUBUNIT ARNF-RELATED"/>
    <property type="match status" value="1"/>
</dbReference>
<gene>
    <name evidence="7" type="ORF">A3I92_02415</name>
</gene>
<comment type="subcellular location">
    <subcellularLocation>
        <location evidence="1">Cell membrane</location>
        <topology evidence="1">Multi-pass membrane protein</topology>
    </subcellularLocation>
</comment>
<dbReference type="InterPro" id="IPR000390">
    <property type="entry name" value="Small_drug/metabolite_transptr"/>
</dbReference>
<accession>A0A1F8H047</accession>
<dbReference type="PANTHER" id="PTHR30561">
    <property type="entry name" value="SMR FAMILY PROTON-DEPENDENT DRUG EFFLUX TRANSPORTER SUGE"/>
    <property type="match status" value="1"/>
</dbReference>
<name>A0A1F8H047_9BACT</name>
<dbReference type="GO" id="GO:0022857">
    <property type="term" value="F:transmembrane transporter activity"/>
    <property type="evidence" value="ECO:0007669"/>
    <property type="project" value="InterPro"/>
</dbReference>
<proteinExistence type="predicted"/>
<dbReference type="SUPFAM" id="SSF103481">
    <property type="entry name" value="Multidrug resistance efflux transporter EmrE"/>
    <property type="match status" value="1"/>
</dbReference>
<protein>
    <recommendedName>
        <fullName evidence="9">EamA domain-containing protein</fullName>
    </recommendedName>
</protein>
<keyword evidence="3 6" id="KW-0812">Transmembrane</keyword>
<evidence type="ECO:0000313" key="8">
    <source>
        <dbReference type="Proteomes" id="UP000177676"/>
    </source>
</evidence>
<evidence type="ECO:0000256" key="1">
    <source>
        <dbReference type="ARBA" id="ARBA00004651"/>
    </source>
</evidence>
<evidence type="ECO:0000256" key="6">
    <source>
        <dbReference type="SAM" id="Phobius"/>
    </source>
</evidence>
<evidence type="ECO:0000256" key="2">
    <source>
        <dbReference type="ARBA" id="ARBA00022475"/>
    </source>
</evidence>
<dbReference type="Proteomes" id="UP000177676">
    <property type="component" value="Unassembled WGS sequence"/>
</dbReference>
<sequence>MAANYLILFATIFLSALANIFLKMGSLVLGGALVLPKNIKEGFEFLFLMFKNLYVLGGLAALGISFVLWVWLLSKIRLNIFYPVALSTQIILIALASRFLFKEPWSAIQVVGSAIIIFGVFLLAKSA</sequence>
<evidence type="ECO:0000256" key="3">
    <source>
        <dbReference type="ARBA" id="ARBA00022692"/>
    </source>
</evidence>
<feature type="transmembrane region" description="Helical" evidence="6">
    <location>
        <begin position="54"/>
        <end position="73"/>
    </location>
</feature>
<evidence type="ECO:0000256" key="5">
    <source>
        <dbReference type="ARBA" id="ARBA00023136"/>
    </source>
</evidence>
<dbReference type="InterPro" id="IPR037185">
    <property type="entry name" value="EmrE-like"/>
</dbReference>